<proteinExistence type="predicted"/>
<organism evidence="1">
    <name type="scientific">marine sediment metagenome</name>
    <dbReference type="NCBI Taxonomy" id="412755"/>
    <lineage>
        <taxon>unclassified sequences</taxon>
        <taxon>metagenomes</taxon>
        <taxon>ecological metagenomes</taxon>
    </lineage>
</organism>
<reference evidence="1" key="1">
    <citation type="journal article" date="2014" name="Front. Microbiol.">
        <title>High frequency of phylogenetically diverse reductive dehalogenase-homologous genes in deep subseafloor sedimentary metagenomes.</title>
        <authorList>
            <person name="Kawai M."/>
            <person name="Futagami T."/>
            <person name="Toyoda A."/>
            <person name="Takaki Y."/>
            <person name="Nishi S."/>
            <person name="Hori S."/>
            <person name="Arai W."/>
            <person name="Tsubouchi T."/>
            <person name="Morono Y."/>
            <person name="Uchiyama I."/>
            <person name="Ito T."/>
            <person name="Fujiyama A."/>
            <person name="Inagaki F."/>
            <person name="Takami H."/>
        </authorList>
    </citation>
    <scope>NUCLEOTIDE SEQUENCE</scope>
    <source>
        <strain evidence="1">Expedition CK06-06</strain>
    </source>
</reference>
<name>X1VLV4_9ZZZZ</name>
<comment type="caution">
    <text evidence="1">The sequence shown here is derived from an EMBL/GenBank/DDBJ whole genome shotgun (WGS) entry which is preliminary data.</text>
</comment>
<evidence type="ECO:0000313" key="1">
    <source>
        <dbReference type="EMBL" id="GAJ09360.1"/>
    </source>
</evidence>
<feature type="non-terminal residue" evidence="1">
    <location>
        <position position="40"/>
    </location>
</feature>
<sequence>MKKLCFSFILLTLIFAGSGDKLYGRNIDVYSRTLQTERSR</sequence>
<gene>
    <name evidence="1" type="ORF">S12H4_45462</name>
</gene>
<dbReference type="AlphaFoldDB" id="X1VLV4"/>
<accession>X1VLV4</accession>
<protein>
    <submittedName>
        <fullName evidence="1">Uncharacterized protein</fullName>
    </submittedName>
</protein>
<dbReference type="EMBL" id="BARW01028111">
    <property type="protein sequence ID" value="GAJ09360.1"/>
    <property type="molecule type" value="Genomic_DNA"/>
</dbReference>